<dbReference type="EMBL" id="FOSP01000004">
    <property type="protein sequence ID" value="SFK31451.1"/>
    <property type="molecule type" value="Genomic_DNA"/>
</dbReference>
<dbReference type="InterPro" id="IPR008900">
    <property type="entry name" value="Zot_N"/>
</dbReference>
<dbReference type="Proteomes" id="UP000199533">
    <property type="component" value="Unassembled WGS sequence"/>
</dbReference>
<gene>
    <name evidence="3" type="ORF">SAMN05216302_10043</name>
</gene>
<dbReference type="OrthoDB" id="8809170at2"/>
<dbReference type="InterPro" id="IPR027417">
    <property type="entry name" value="P-loop_NTPase"/>
</dbReference>
<organism evidence="3 4">
    <name type="scientific">Nitrosomonas aestuarii</name>
    <dbReference type="NCBI Taxonomy" id="52441"/>
    <lineage>
        <taxon>Bacteria</taxon>
        <taxon>Pseudomonadati</taxon>
        <taxon>Pseudomonadota</taxon>
        <taxon>Betaproteobacteria</taxon>
        <taxon>Nitrosomonadales</taxon>
        <taxon>Nitrosomonadaceae</taxon>
        <taxon>Nitrosomonas</taxon>
    </lineage>
</organism>
<reference evidence="4" key="1">
    <citation type="submission" date="2016-10" db="EMBL/GenBank/DDBJ databases">
        <authorList>
            <person name="Varghese N."/>
            <person name="Submissions S."/>
        </authorList>
    </citation>
    <scope>NUCLEOTIDE SEQUENCE [LARGE SCALE GENOMIC DNA]</scope>
    <source>
        <strain evidence="4">Nm69</strain>
    </source>
</reference>
<keyword evidence="1" id="KW-0812">Transmembrane</keyword>
<evidence type="ECO:0000256" key="1">
    <source>
        <dbReference type="SAM" id="Phobius"/>
    </source>
</evidence>
<keyword evidence="1" id="KW-0472">Membrane</keyword>
<dbReference type="STRING" id="52441.SAMN05216302_10043"/>
<evidence type="ECO:0000259" key="2">
    <source>
        <dbReference type="Pfam" id="PF05707"/>
    </source>
</evidence>
<evidence type="ECO:0000313" key="4">
    <source>
        <dbReference type="Proteomes" id="UP000199533"/>
    </source>
</evidence>
<feature type="transmembrane region" description="Helical" evidence="1">
    <location>
        <begin position="193"/>
        <end position="213"/>
    </location>
</feature>
<evidence type="ECO:0000313" key="3">
    <source>
        <dbReference type="EMBL" id="SFK31451.1"/>
    </source>
</evidence>
<dbReference type="RefSeq" id="WP_090697171.1">
    <property type="nucleotide sequence ID" value="NZ_FOSP01000004.1"/>
</dbReference>
<feature type="domain" description="Zona occludens toxin N-terminal" evidence="2">
    <location>
        <begin position="2"/>
        <end position="184"/>
    </location>
</feature>
<proteinExistence type="predicted"/>
<keyword evidence="4" id="KW-1185">Reference proteome</keyword>
<keyword evidence="1" id="KW-1133">Transmembrane helix</keyword>
<dbReference type="Gene3D" id="3.40.50.300">
    <property type="entry name" value="P-loop containing nucleotide triphosphate hydrolases"/>
    <property type="match status" value="1"/>
</dbReference>
<dbReference type="AlphaFoldDB" id="A0A1I3YJJ9"/>
<dbReference type="SUPFAM" id="SSF52540">
    <property type="entry name" value="P-loop containing nucleoside triphosphate hydrolases"/>
    <property type="match status" value="1"/>
</dbReference>
<accession>A0A1I3YJJ9</accession>
<sequence length="326" mass="37242">MSITLLTSVPGGGKTSYAVWNVIKKAHDEGKIIYTVGIPKLKIPTIELTYDDVKNWNQTTEQEQNLPELTNIEHGSIIVVDEVQRMWPATGSKITEDIKDLSIHRHFGLTFFLITQSPTLIHRNVLALVDRHLHIRPTWAGRKIYEWPEYCRNPAAQSNKNAAITFNYKLPKQSFNLYHSATQHIKPEKRIPMAFYVFVTFLILTAVFVYFSVDRILSKTDAPKEETPHEFLSDNENTEITQENLQTVSVSQENQSIPQQQISEQQTTAKILPTILSEIYDWDRVAACLNSEQLGCVCYGRSAERLMIPKESCQLAAKHGWTQAKK</sequence>
<dbReference type="Pfam" id="PF05707">
    <property type="entry name" value="Zot"/>
    <property type="match status" value="1"/>
</dbReference>
<protein>
    <submittedName>
        <fullName evidence="3">Zona occludens toxin</fullName>
    </submittedName>
</protein>
<name>A0A1I3YJJ9_9PROT</name>